<dbReference type="PANTHER" id="PTHR33452">
    <property type="entry name" value="OXIDOREDUCTASE CATD-RELATED"/>
    <property type="match status" value="1"/>
</dbReference>
<keyword evidence="5 7" id="KW-1133">Transmembrane helix</keyword>
<evidence type="ECO:0000256" key="2">
    <source>
        <dbReference type="ARBA" id="ARBA00006679"/>
    </source>
</evidence>
<evidence type="ECO:0000313" key="8">
    <source>
        <dbReference type="EMBL" id="ACK52124.1"/>
    </source>
</evidence>
<dbReference type="HOGENOM" id="CLU_058421_8_3_5"/>
<dbReference type="GO" id="GO:0005886">
    <property type="term" value="C:plasma membrane"/>
    <property type="evidence" value="ECO:0007669"/>
    <property type="project" value="UniProtKB-SubCell"/>
</dbReference>
<sequence>MSNYRDYAAALGRLLLVALFLISGAGKAAAPAATKAYMASAGMPLIDLFYIGAIAMELGVGLLFLLGYQTRLAALALAFYSVLTAVIFHHDFADPAQWLSFLKDIAIVGGFLQVFAFGGGVYSLDSRLPMRAL</sequence>
<evidence type="ECO:0000313" key="9">
    <source>
        <dbReference type="Proteomes" id="UP000002257"/>
    </source>
</evidence>
<comment type="similarity">
    <text evidence="2">Belongs to the DoxX family.</text>
</comment>
<proteinExistence type="inferred from homology"/>
<organism evidence="8 9">
    <name type="scientific">Methylocella silvestris (strain DSM 15510 / CIP 108128 / LMG 27833 / NCIMB 13906 / BL2)</name>
    <dbReference type="NCBI Taxonomy" id="395965"/>
    <lineage>
        <taxon>Bacteria</taxon>
        <taxon>Pseudomonadati</taxon>
        <taxon>Pseudomonadota</taxon>
        <taxon>Alphaproteobacteria</taxon>
        <taxon>Hyphomicrobiales</taxon>
        <taxon>Beijerinckiaceae</taxon>
        <taxon>Methylocella</taxon>
    </lineage>
</organism>
<dbReference type="STRING" id="395965.Msil_3217"/>
<feature type="transmembrane region" description="Helical" evidence="7">
    <location>
        <begin position="48"/>
        <end position="66"/>
    </location>
</feature>
<dbReference type="KEGG" id="msl:Msil_3217"/>
<dbReference type="RefSeq" id="WP_012592193.1">
    <property type="nucleotide sequence ID" value="NC_011666.1"/>
</dbReference>
<protein>
    <submittedName>
        <fullName evidence="8">DoxX family protein</fullName>
    </submittedName>
</protein>
<keyword evidence="3" id="KW-1003">Cell membrane</keyword>
<gene>
    <name evidence="8" type="ordered locus">Msil_3217</name>
</gene>
<evidence type="ECO:0000256" key="5">
    <source>
        <dbReference type="ARBA" id="ARBA00022989"/>
    </source>
</evidence>
<dbReference type="Proteomes" id="UP000002257">
    <property type="component" value="Chromosome"/>
</dbReference>
<evidence type="ECO:0000256" key="1">
    <source>
        <dbReference type="ARBA" id="ARBA00004651"/>
    </source>
</evidence>
<dbReference type="AlphaFoldDB" id="B8EQB1"/>
<dbReference type="OrthoDB" id="9810206at2"/>
<dbReference type="Pfam" id="PF07681">
    <property type="entry name" value="DoxX"/>
    <property type="match status" value="1"/>
</dbReference>
<reference evidence="8 9" key="1">
    <citation type="journal article" date="2010" name="J. Bacteriol.">
        <title>Complete genome sequence of the aerobic facultative methanotroph Methylocella silvestris BL2.</title>
        <authorList>
            <person name="Chen Y."/>
            <person name="Crombie A."/>
            <person name="Rahman M.T."/>
            <person name="Dedysh S.N."/>
            <person name="Liesack W."/>
            <person name="Stott M.B."/>
            <person name="Alam M."/>
            <person name="Theisen A.R."/>
            <person name="Murrell J.C."/>
            <person name="Dunfield P.F."/>
        </authorList>
    </citation>
    <scope>NUCLEOTIDE SEQUENCE [LARGE SCALE GENOMIC DNA]</scope>
    <source>
        <strain evidence="9">DSM 15510 / CIP 108128 / LMG 27833 / NCIMB 13906 / BL2</strain>
    </source>
</reference>
<evidence type="ECO:0000256" key="7">
    <source>
        <dbReference type="SAM" id="Phobius"/>
    </source>
</evidence>
<evidence type="ECO:0000256" key="4">
    <source>
        <dbReference type="ARBA" id="ARBA00022692"/>
    </source>
</evidence>
<keyword evidence="9" id="KW-1185">Reference proteome</keyword>
<feature type="transmembrane region" description="Helical" evidence="7">
    <location>
        <begin position="73"/>
        <end position="93"/>
    </location>
</feature>
<dbReference type="EMBL" id="CP001280">
    <property type="protein sequence ID" value="ACK52124.1"/>
    <property type="molecule type" value="Genomic_DNA"/>
</dbReference>
<dbReference type="eggNOG" id="COG2259">
    <property type="taxonomic scope" value="Bacteria"/>
</dbReference>
<keyword evidence="4 7" id="KW-0812">Transmembrane</keyword>
<dbReference type="PANTHER" id="PTHR33452:SF1">
    <property type="entry name" value="INNER MEMBRANE PROTEIN YPHA-RELATED"/>
    <property type="match status" value="1"/>
</dbReference>
<feature type="transmembrane region" description="Helical" evidence="7">
    <location>
        <begin position="105"/>
        <end position="124"/>
    </location>
</feature>
<comment type="subcellular location">
    <subcellularLocation>
        <location evidence="1">Cell membrane</location>
        <topology evidence="1">Multi-pass membrane protein</topology>
    </subcellularLocation>
</comment>
<dbReference type="InterPro" id="IPR032808">
    <property type="entry name" value="DoxX"/>
</dbReference>
<dbReference type="InterPro" id="IPR051907">
    <property type="entry name" value="DoxX-like_oxidoreductase"/>
</dbReference>
<evidence type="ECO:0000256" key="3">
    <source>
        <dbReference type="ARBA" id="ARBA00022475"/>
    </source>
</evidence>
<keyword evidence="6 7" id="KW-0472">Membrane</keyword>
<evidence type="ECO:0000256" key="6">
    <source>
        <dbReference type="ARBA" id="ARBA00023136"/>
    </source>
</evidence>
<accession>B8EQB1</accession>
<name>B8EQB1_METSB</name>